<gene>
    <name evidence="6" type="ORF">H9R40_14730</name>
</gene>
<dbReference type="AlphaFoldDB" id="A0AAW3XKJ3"/>
<sequence>MKTRVGFNTLINTRINELTQTEIRIYQFIKNNRMRFIDMSIAKLADAMNVGEASIIRFCKKLGYKGLSELKTTLRLETDKDDTLLSKVTSLDEQTNSMRGIVQQLANDNYVVINETLALQEESSLLCAADCLSNARQVYFYGIGMSAISVLYAKYRFMRIMANVDALIDNHTMTLNSNNVGNKDVVVAISHSGETRDVVDALRRVKEKGAVTIVISKLKHSSLSQYADVVLLTGGTSNPYQSDSSTITAAQSFMVDVLFNALLFINQGGNVEKIISSLDIINKAK</sequence>
<dbReference type="PROSITE" id="PS51464">
    <property type="entry name" value="SIS"/>
    <property type="match status" value="1"/>
</dbReference>
<evidence type="ECO:0000259" key="5">
    <source>
        <dbReference type="PROSITE" id="PS51464"/>
    </source>
</evidence>
<dbReference type="Gene3D" id="3.40.50.10490">
    <property type="entry name" value="Glucose-6-phosphate isomerase like protein, domain 1"/>
    <property type="match status" value="1"/>
</dbReference>
<dbReference type="InterPro" id="IPR001347">
    <property type="entry name" value="SIS_dom"/>
</dbReference>
<dbReference type="GO" id="GO:0003700">
    <property type="term" value="F:DNA-binding transcription factor activity"/>
    <property type="evidence" value="ECO:0007669"/>
    <property type="project" value="InterPro"/>
</dbReference>
<dbReference type="Pfam" id="PF01418">
    <property type="entry name" value="HTH_6"/>
    <property type="match status" value="1"/>
</dbReference>
<feature type="domain" description="HTH rpiR-type" evidence="4">
    <location>
        <begin position="5"/>
        <end position="81"/>
    </location>
</feature>
<dbReference type="CDD" id="cd05013">
    <property type="entry name" value="SIS_RpiR"/>
    <property type="match status" value="1"/>
</dbReference>
<dbReference type="EMBL" id="JACSEP010000034">
    <property type="protein sequence ID" value="MBC6324469.1"/>
    <property type="molecule type" value="Genomic_DNA"/>
</dbReference>
<evidence type="ECO:0000259" key="4">
    <source>
        <dbReference type="PROSITE" id="PS51071"/>
    </source>
</evidence>
<comment type="caution">
    <text evidence="6">The sequence shown here is derived from an EMBL/GenBank/DDBJ whole genome shotgun (WGS) entry which is preliminary data.</text>
</comment>
<dbReference type="PROSITE" id="PS51071">
    <property type="entry name" value="HTH_RPIR"/>
    <property type="match status" value="1"/>
</dbReference>
<dbReference type="Gene3D" id="1.10.10.10">
    <property type="entry name" value="Winged helix-like DNA-binding domain superfamily/Winged helix DNA-binding domain"/>
    <property type="match status" value="1"/>
</dbReference>
<protein>
    <submittedName>
        <fullName evidence="6">MurR/RpiR family transcriptional regulator</fullName>
    </submittedName>
</protein>
<dbReference type="SUPFAM" id="SSF46689">
    <property type="entry name" value="Homeodomain-like"/>
    <property type="match status" value="1"/>
</dbReference>
<evidence type="ECO:0000256" key="1">
    <source>
        <dbReference type="ARBA" id="ARBA00023015"/>
    </source>
</evidence>
<dbReference type="InterPro" id="IPR000281">
    <property type="entry name" value="HTH_RpiR"/>
</dbReference>
<feature type="domain" description="SIS" evidence="5">
    <location>
        <begin position="128"/>
        <end position="268"/>
    </location>
</feature>
<dbReference type="InterPro" id="IPR046348">
    <property type="entry name" value="SIS_dom_sf"/>
</dbReference>
<dbReference type="InterPro" id="IPR047640">
    <property type="entry name" value="RpiR-like"/>
</dbReference>
<dbReference type="Pfam" id="PF01380">
    <property type="entry name" value="SIS"/>
    <property type="match status" value="1"/>
</dbReference>
<evidence type="ECO:0000256" key="3">
    <source>
        <dbReference type="ARBA" id="ARBA00023163"/>
    </source>
</evidence>
<dbReference type="PANTHER" id="PTHR30514">
    <property type="entry name" value="GLUCOKINASE"/>
    <property type="match status" value="1"/>
</dbReference>
<evidence type="ECO:0000313" key="6">
    <source>
        <dbReference type="EMBL" id="MBC6324469.1"/>
    </source>
</evidence>
<proteinExistence type="predicted"/>
<name>A0AAW3XKJ3_9ENTR</name>
<accession>A0AAW3XKJ3</accession>
<dbReference type="RefSeq" id="WP_045269206.1">
    <property type="nucleotide sequence ID" value="NZ_AP022498.1"/>
</dbReference>
<reference evidence="6" key="1">
    <citation type="submission" date="2020-08" db="EMBL/GenBank/DDBJ databases">
        <title>Distribution of Beta-Lactamase Producing Gram-Negative Bacterial Isolates in Isabela River of Santo Domingo, Dominican Republic.</title>
        <authorList>
            <person name="Calderon V."/>
            <person name="Del Rosario C."/>
            <person name="Duarte A."/>
            <person name="Bonnelly R."/>
            <person name="Barauna R."/>
            <person name="Ramos R.T."/>
            <person name="Perdomo O.P."/>
            <person name="Rodriguez De Francisco L.E."/>
            <person name="Franco De Los Santos E.F."/>
        </authorList>
    </citation>
    <scope>NUCLEOTIDE SEQUENCE</scope>
    <source>
        <strain evidence="6">INTEC_BI4_1.1</strain>
    </source>
</reference>
<dbReference type="PANTHER" id="PTHR30514:SF1">
    <property type="entry name" value="HTH-TYPE TRANSCRIPTIONAL REGULATOR HEXR-RELATED"/>
    <property type="match status" value="1"/>
</dbReference>
<dbReference type="InterPro" id="IPR035472">
    <property type="entry name" value="RpiR-like_SIS"/>
</dbReference>
<organism evidence="6 7">
    <name type="scientific">Enterobacter kobei</name>
    <dbReference type="NCBI Taxonomy" id="208224"/>
    <lineage>
        <taxon>Bacteria</taxon>
        <taxon>Pseudomonadati</taxon>
        <taxon>Pseudomonadota</taxon>
        <taxon>Gammaproteobacteria</taxon>
        <taxon>Enterobacterales</taxon>
        <taxon>Enterobacteriaceae</taxon>
        <taxon>Enterobacter</taxon>
        <taxon>Enterobacter cloacae complex</taxon>
    </lineage>
</organism>
<dbReference type="Proteomes" id="UP000613022">
    <property type="component" value="Unassembled WGS sequence"/>
</dbReference>
<keyword evidence="1" id="KW-0805">Transcription regulation</keyword>
<dbReference type="InterPro" id="IPR036388">
    <property type="entry name" value="WH-like_DNA-bd_sf"/>
</dbReference>
<dbReference type="GO" id="GO:1901135">
    <property type="term" value="P:carbohydrate derivative metabolic process"/>
    <property type="evidence" value="ECO:0007669"/>
    <property type="project" value="InterPro"/>
</dbReference>
<dbReference type="GO" id="GO:0003677">
    <property type="term" value="F:DNA binding"/>
    <property type="evidence" value="ECO:0007669"/>
    <property type="project" value="UniProtKB-KW"/>
</dbReference>
<dbReference type="SUPFAM" id="SSF53697">
    <property type="entry name" value="SIS domain"/>
    <property type="match status" value="1"/>
</dbReference>
<dbReference type="GO" id="GO:0097367">
    <property type="term" value="F:carbohydrate derivative binding"/>
    <property type="evidence" value="ECO:0007669"/>
    <property type="project" value="InterPro"/>
</dbReference>
<dbReference type="InterPro" id="IPR009057">
    <property type="entry name" value="Homeodomain-like_sf"/>
</dbReference>
<keyword evidence="3" id="KW-0804">Transcription</keyword>
<keyword evidence="2" id="KW-0238">DNA-binding</keyword>
<evidence type="ECO:0000313" key="7">
    <source>
        <dbReference type="Proteomes" id="UP000613022"/>
    </source>
</evidence>
<evidence type="ECO:0000256" key="2">
    <source>
        <dbReference type="ARBA" id="ARBA00023125"/>
    </source>
</evidence>